<accession>A0AAX3NZI8</accession>
<dbReference type="GO" id="GO:0005829">
    <property type="term" value="C:cytosol"/>
    <property type="evidence" value="ECO:0007669"/>
    <property type="project" value="TreeGrafter"/>
</dbReference>
<dbReference type="Gene3D" id="3.40.50.12230">
    <property type="match status" value="1"/>
</dbReference>
<sequence>MKISIICSDSNHPVNSWIRTWARNISEQHEINIVKKSNQLTTGNILFLVSCHEIIDKSTRDNFDYTLVLHASNLPSGRGMSPHIWQIIEGKNRISLTLLDAEDKLDSGKIWKQKDILFDGSELFDEINNKIFSSEIELMSWAIENIYTSSPLAQVGAPTFYRKRTPEDSRIDIRKTIDEQFNLLRVADPERYPAFFERNGHMYKIKIEKITK</sequence>
<proteinExistence type="predicted"/>
<dbReference type="PANTHER" id="PTHR11138:SF5">
    <property type="entry name" value="METHIONYL-TRNA FORMYLTRANSFERASE, MITOCHONDRIAL"/>
    <property type="match status" value="1"/>
</dbReference>
<reference evidence="2" key="1">
    <citation type="submission" date="2023-02" db="EMBL/GenBank/DDBJ databases">
        <title>The sequence of Aeromonas allosaccharophila K520.</title>
        <authorList>
            <person name="Luo X."/>
        </authorList>
    </citation>
    <scope>NUCLEOTIDE SEQUENCE</scope>
    <source>
        <strain evidence="2">K520</strain>
    </source>
</reference>
<evidence type="ECO:0000259" key="1">
    <source>
        <dbReference type="Pfam" id="PF00551"/>
    </source>
</evidence>
<gene>
    <name evidence="2" type="ORF">PYU98_08855</name>
</gene>
<evidence type="ECO:0000313" key="3">
    <source>
        <dbReference type="Proteomes" id="UP001213721"/>
    </source>
</evidence>
<feature type="domain" description="Formyl transferase N-terminal" evidence="1">
    <location>
        <begin position="22"/>
        <end position="140"/>
    </location>
</feature>
<dbReference type="Proteomes" id="UP001213721">
    <property type="component" value="Chromosome"/>
</dbReference>
<protein>
    <submittedName>
        <fullName evidence="2">Formyltransferase family protein</fullName>
    </submittedName>
</protein>
<dbReference type="PANTHER" id="PTHR11138">
    <property type="entry name" value="METHIONYL-TRNA FORMYLTRANSFERASE"/>
    <property type="match status" value="1"/>
</dbReference>
<name>A0AAX3NZI8_9GAMM</name>
<dbReference type="RefSeq" id="WP_275057954.1">
    <property type="nucleotide sequence ID" value="NZ_CP118988.1"/>
</dbReference>
<evidence type="ECO:0000313" key="2">
    <source>
        <dbReference type="EMBL" id="WED78307.1"/>
    </source>
</evidence>
<dbReference type="AlphaFoldDB" id="A0AAX3NZI8"/>
<dbReference type="Pfam" id="PF00551">
    <property type="entry name" value="Formyl_trans_N"/>
    <property type="match status" value="1"/>
</dbReference>
<dbReference type="InterPro" id="IPR036477">
    <property type="entry name" value="Formyl_transf_N_sf"/>
</dbReference>
<dbReference type="InterPro" id="IPR011034">
    <property type="entry name" value="Formyl_transferase-like_C_sf"/>
</dbReference>
<dbReference type="GO" id="GO:0004479">
    <property type="term" value="F:methionyl-tRNA formyltransferase activity"/>
    <property type="evidence" value="ECO:0007669"/>
    <property type="project" value="TreeGrafter"/>
</dbReference>
<dbReference type="SUPFAM" id="SSF50486">
    <property type="entry name" value="FMT C-terminal domain-like"/>
    <property type="match status" value="1"/>
</dbReference>
<dbReference type="InterPro" id="IPR002376">
    <property type="entry name" value="Formyl_transf_N"/>
</dbReference>
<dbReference type="SUPFAM" id="SSF53328">
    <property type="entry name" value="Formyltransferase"/>
    <property type="match status" value="1"/>
</dbReference>
<dbReference type="EMBL" id="CP118988">
    <property type="protein sequence ID" value="WED78307.1"/>
    <property type="molecule type" value="Genomic_DNA"/>
</dbReference>
<organism evidence="2 3">
    <name type="scientific">Aeromonas allosaccharophila</name>
    <dbReference type="NCBI Taxonomy" id="656"/>
    <lineage>
        <taxon>Bacteria</taxon>
        <taxon>Pseudomonadati</taxon>
        <taxon>Pseudomonadota</taxon>
        <taxon>Gammaproteobacteria</taxon>
        <taxon>Aeromonadales</taxon>
        <taxon>Aeromonadaceae</taxon>
        <taxon>Aeromonas</taxon>
    </lineage>
</organism>